<dbReference type="GeneID" id="75108306"/>
<reference evidence="3" key="1">
    <citation type="journal article" date="2017" name="J. Antimicrob. Chemother.">
        <title>Emergence and genomic analysis of MDR Laribacter hongkongensis strain HLGZ1 from Guangzhou, China.</title>
        <authorList>
            <person name="Wu H.K."/>
            <person name="Chen J.H."/>
            <person name="Yang L."/>
            <person name="Li A.R."/>
            <person name="Su D.H."/>
            <person name="Lin Y.P."/>
            <person name="Chen D.Q."/>
        </authorList>
    </citation>
    <scope>NUCLEOTIDE SEQUENCE</scope>
    <source>
        <strain evidence="3">HLGZ1</strain>
    </source>
</reference>
<reference evidence="3" key="3">
    <citation type="submission" date="2017-06" db="EMBL/GenBank/DDBJ databases">
        <authorList>
            <person name="Kim H.J."/>
            <person name="Triplett B.A."/>
        </authorList>
    </citation>
    <scope>NUCLEOTIDE SEQUENCE</scope>
    <source>
        <strain evidence="3">HLGZ1</strain>
    </source>
</reference>
<evidence type="ECO:0000313" key="5">
    <source>
        <dbReference type="Proteomes" id="UP000197424"/>
    </source>
</evidence>
<dbReference type="EMBL" id="CP022115">
    <property type="protein sequence ID" value="ASJ26123.1"/>
    <property type="molecule type" value="Genomic_DNA"/>
</dbReference>
<reference evidence="4 6" key="4">
    <citation type="submission" date="2021-10" db="EMBL/GenBank/DDBJ databases">
        <title>Whole-genome sequencing analysis of Laribacter hongkongensis: virulence gene profiles, carbohydrate-active enzyme prediction, and antimicrobial resistance characterization.</title>
        <authorList>
            <person name="Yuan P."/>
            <person name="Zhan Y."/>
            <person name="Chen D."/>
        </authorList>
    </citation>
    <scope>NUCLEOTIDE SEQUENCE [LARGE SCALE GENOMIC DNA]</scope>
    <source>
        <strain evidence="4 6">W67</strain>
    </source>
</reference>
<sequence length="76" mass="8057">MKRNIGNTERIIRIIAGLVILSLVFVGPATPWAWLGLVPLMTGLLGWCPPYALLGINTCKGCKSCSSSCSSTSCKS</sequence>
<protein>
    <submittedName>
        <fullName evidence="4">DUF2892 domain-containing protein</fullName>
    </submittedName>
    <submittedName>
        <fullName evidence="3">Membrane protein</fullName>
    </submittedName>
</protein>
<dbReference type="Proteomes" id="UP001200247">
    <property type="component" value="Unassembled WGS sequence"/>
</dbReference>
<organism evidence="3 5">
    <name type="scientific">Laribacter hongkongensis</name>
    <dbReference type="NCBI Taxonomy" id="168471"/>
    <lineage>
        <taxon>Bacteria</taxon>
        <taxon>Pseudomonadati</taxon>
        <taxon>Pseudomonadota</taxon>
        <taxon>Betaproteobacteria</taxon>
        <taxon>Neisseriales</taxon>
        <taxon>Aquaspirillaceae</taxon>
        <taxon>Laribacter</taxon>
    </lineage>
</organism>
<keyword evidence="1" id="KW-0812">Transmembrane</keyword>
<evidence type="ECO:0000313" key="4">
    <source>
        <dbReference type="EMBL" id="MCG9024932.1"/>
    </source>
</evidence>
<evidence type="ECO:0000259" key="2">
    <source>
        <dbReference type="Pfam" id="PF11127"/>
    </source>
</evidence>
<dbReference type="RefSeq" id="WP_027823141.1">
    <property type="nucleotide sequence ID" value="NZ_CP022115.1"/>
</dbReference>
<dbReference type="AlphaFoldDB" id="A0A248LPR8"/>
<dbReference type="OrthoDB" id="9804804at2"/>
<name>A0A248LPR8_9NEIS</name>
<evidence type="ECO:0000313" key="3">
    <source>
        <dbReference type="EMBL" id="ASJ26123.1"/>
    </source>
</evidence>
<proteinExistence type="predicted"/>
<reference evidence="5" key="2">
    <citation type="submission" date="2017-06" db="EMBL/GenBank/DDBJ databases">
        <title>Whole genome sequence of Laribacter hongkongensis LHGZ1.</title>
        <authorList>
            <person name="Chen D."/>
            <person name="Wu H."/>
            <person name="Chen J."/>
        </authorList>
    </citation>
    <scope>NUCLEOTIDE SEQUENCE [LARGE SCALE GENOMIC DNA]</scope>
    <source>
        <strain evidence="5">LHGZ1</strain>
    </source>
</reference>
<keyword evidence="1" id="KW-0472">Membrane</keyword>
<evidence type="ECO:0000313" key="6">
    <source>
        <dbReference type="Proteomes" id="UP001200247"/>
    </source>
</evidence>
<dbReference type="EMBL" id="JAJAXM010000004">
    <property type="protein sequence ID" value="MCG9024932.1"/>
    <property type="molecule type" value="Genomic_DNA"/>
</dbReference>
<accession>A0A248LPR8</accession>
<gene>
    <name evidence="4" type="ORF">LH440_03245</name>
    <name evidence="3" type="ORF">LHGZ1_3292</name>
</gene>
<evidence type="ECO:0000256" key="1">
    <source>
        <dbReference type="SAM" id="Phobius"/>
    </source>
</evidence>
<dbReference type="Proteomes" id="UP000197424">
    <property type="component" value="Chromosome"/>
</dbReference>
<feature type="transmembrane region" description="Helical" evidence="1">
    <location>
        <begin position="12"/>
        <end position="35"/>
    </location>
</feature>
<dbReference type="Pfam" id="PF11127">
    <property type="entry name" value="YgaP-like_TM"/>
    <property type="match status" value="1"/>
</dbReference>
<keyword evidence="1" id="KW-1133">Transmembrane helix</keyword>
<feature type="domain" description="Inner membrane protein YgaP-like transmembrane" evidence="2">
    <location>
        <begin position="1"/>
        <end position="60"/>
    </location>
</feature>
<dbReference type="InterPro" id="IPR021309">
    <property type="entry name" value="YgaP-like_TM"/>
</dbReference>